<dbReference type="Gene3D" id="3.90.550.10">
    <property type="entry name" value="Spore Coat Polysaccharide Biosynthesis Protein SpsA, Chain A"/>
    <property type="match status" value="1"/>
</dbReference>
<dbReference type="SUPFAM" id="SSF53448">
    <property type="entry name" value="Nucleotide-diphospho-sugar transferases"/>
    <property type="match status" value="1"/>
</dbReference>
<dbReference type="Pfam" id="PF00535">
    <property type="entry name" value="Glycos_transf_2"/>
    <property type="match status" value="1"/>
</dbReference>
<dbReference type="CDD" id="cd00761">
    <property type="entry name" value="Glyco_tranf_GTA_type"/>
    <property type="match status" value="1"/>
</dbReference>
<dbReference type="InterPro" id="IPR050834">
    <property type="entry name" value="Glycosyltransf_2"/>
</dbReference>
<comment type="caution">
    <text evidence="2">The sequence shown here is derived from an EMBL/GenBank/DDBJ whole genome shotgun (WGS) entry which is preliminary data.</text>
</comment>
<dbReference type="InterPro" id="IPR029044">
    <property type="entry name" value="Nucleotide-diphossugar_trans"/>
</dbReference>
<feature type="domain" description="Glycosyltransferase 2-like" evidence="1">
    <location>
        <begin position="5"/>
        <end position="151"/>
    </location>
</feature>
<evidence type="ECO:0000313" key="3">
    <source>
        <dbReference type="Proteomes" id="UP000613255"/>
    </source>
</evidence>
<dbReference type="Proteomes" id="UP000613255">
    <property type="component" value="Unassembled WGS sequence"/>
</dbReference>
<protein>
    <submittedName>
        <fullName evidence="2">Glycosyltransferase family 2 protein</fullName>
    </submittedName>
</protein>
<dbReference type="AlphaFoldDB" id="A0A934M135"/>
<keyword evidence="3" id="KW-1185">Reference proteome</keyword>
<gene>
    <name evidence="2" type="ORF">JAO82_10840</name>
</gene>
<dbReference type="PANTHER" id="PTHR43685">
    <property type="entry name" value="GLYCOSYLTRANSFERASE"/>
    <property type="match status" value="1"/>
</dbReference>
<reference evidence="2" key="1">
    <citation type="submission" date="2020-12" db="EMBL/GenBank/DDBJ databases">
        <title>Pontibaca salina gen. nov., sp. nov., isolated from marine sediment.</title>
        <authorList>
            <person name="Bo J."/>
            <person name="Wang S."/>
            <person name="Song X."/>
            <person name="Du Z."/>
        </authorList>
    </citation>
    <scope>NUCLEOTIDE SEQUENCE</scope>
    <source>
        <strain evidence="2">S1109L</strain>
    </source>
</reference>
<evidence type="ECO:0000313" key="2">
    <source>
        <dbReference type="EMBL" id="MBI6630373.1"/>
    </source>
</evidence>
<organism evidence="2 3">
    <name type="scientific">Pontibaca salina</name>
    <dbReference type="NCBI Taxonomy" id="2795731"/>
    <lineage>
        <taxon>Bacteria</taxon>
        <taxon>Pseudomonadati</taxon>
        <taxon>Pseudomonadota</taxon>
        <taxon>Alphaproteobacteria</taxon>
        <taxon>Rhodobacterales</taxon>
        <taxon>Roseobacteraceae</taxon>
        <taxon>Pontibaca</taxon>
    </lineage>
</organism>
<dbReference type="EMBL" id="JAEIJD010000008">
    <property type="protein sequence ID" value="MBI6630373.1"/>
    <property type="molecule type" value="Genomic_DNA"/>
</dbReference>
<evidence type="ECO:0000259" key="1">
    <source>
        <dbReference type="Pfam" id="PF00535"/>
    </source>
</evidence>
<sequence length="319" mass="35990">MSVVVAILTRDRPRMLKALLHSLASLQAPNNCLVRFLIVENNESNSQEETVKSIRPLITFGTIHYILETSLGIATARNTAAKEAARFGSDLLVFVDDDETVPTEWLSNLIDGYRESDAVLLGGPIRAAPLIGKHNWTERLMHRNIFRRYLRNERRAARQASLRKTSRTTIVTNNWIGQVSLFTDYKLRFDEKLNWSGGEDTKFYSDVRALKLTTGWIPDAPVYETIPRDRLTLQYQYNRAKDQSTTSFRKKLKAKRIAIYTLPVSVAIKSVVMVSLLLLIPVTLGATYLSFARTSGWIAGRISAIGGAKSEHYRTVTGE</sequence>
<name>A0A934M135_9RHOB</name>
<proteinExistence type="predicted"/>
<accession>A0A934M135</accession>
<dbReference type="InterPro" id="IPR001173">
    <property type="entry name" value="Glyco_trans_2-like"/>
</dbReference>
<dbReference type="PANTHER" id="PTHR43685:SF2">
    <property type="entry name" value="GLYCOSYLTRANSFERASE 2-LIKE DOMAIN-CONTAINING PROTEIN"/>
    <property type="match status" value="1"/>
</dbReference>